<evidence type="ECO:0000313" key="6">
    <source>
        <dbReference type="EMBL" id="MBT0768290.1"/>
    </source>
</evidence>
<dbReference type="PANTHER" id="PTHR30055:SF243">
    <property type="entry name" value="HTH-TYPE TRANSCRIPTIONAL REGULATOR RV1816"/>
    <property type="match status" value="1"/>
</dbReference>
<keyword evidence="1" id="KW-0805">Transcription regulation</keyword>
<dbReference type="InterPro" id="IPR025996">
    <property type="entry name" value="MT1864/Rv1816-like_C"/>
</dbReference>
<dbReference type="PANTHER" id="PTHR30055">
    <property type="entry name" value="HTH-TYPE TRANSCRIPTIONAL REGULATOR RUTR"/>
    <property type="match status" value="1"/>
</dbReference>
<evidence type="ECO:0000313" key="7">
    <source>
        <dbReference type="Proteomes" id="UP001197247"/>
    </source>
</evidence>
<dbReference type="Pfam" id="PF13305">
    <property type="entry name" value="TetR_C_33"/>
    <property type="match status" value="1"/>
</dbReference>
<gene>
    <name evidence="6" type="ORF">KIH74_05110</name>
</gene>
<feature type="domain" description="HTH tetR-type" evidence="5">
    <location>
        <begin position="14"/>
        <end position="74"/>
    </location>
</feature>
<accession>A0ABS5TB36</accession>
<dbReference type="SUPFAM" id="SSF48498">
    <property type="entry name" value="Tetracyclin repressor-like, C-terminal domain"/>
    <property type="match status" value="1"/>
</dbReference>
<evidence type="ECO:0000256" key="3">
    <source>
        <dbReference type="ARBA" id="ARBA00023163"/>
    </source>
</evidence>
<dbReference type="InterPro" id="IPR009057">
    <property type="entry name" value="Homeodomain-like_sf"/>
</dbReference>
<dbReference type="PROSITE" id="PS50977">
    <property type="entry name" value="HTH_TETR_2"/>
    <property type="match status" value="1"/>
</dbReference>
<evidence type="ECO:0000259" key="5">
    <source>
        <dbReference type="PROSITE" id="PS50977"/>
    </source>
</evidence>
<keyword evidence="3" id="KW-0804">Transcription</keyword>
<dbReference type="Pfam" id="PF00440">
    <property type="entry name" value="TetR_N"/>
    <property type="match status" value="1"/>
</dbReference>
<protein>
    <submittedName>
        <fullName evidence="6">TetR/AcrR family transcriptional regulator</fullName>
    </submittedName>
</protein>
<evidence type="ECO:0000256" key="1">
    <source>
        <dbReference type="ARBA" id="ARBA00023015"/>
    </source>
</evidence>
<evidence type="ECO:0000256" key="2">
    <source>
        <dbReference type="ARBA" id="ARBA00023125"/>
    </source>
</evidence>
<feature type="DNA-binding region" description="H-T-H motif" evidence="4">
    <location>
        <begin position="37"/>
        <end position="56"/>
    </location>
</feature>
<dbReference type="Gene3D" id="1.10.357.10">
    <property type="entry name" value="Tetracycline Repressor, domain 2"/>
    <property type="match status" value="1"/>
</dbReference>
<reference evidence="6 7" key="1">
    <citation type="submission" date="2021-05" db="EMBL/GenBank/DDBJ databases">
        <title>Kineosporia and Streptomyces sp. nov. two new marine actinobacteria isolated from Coral.</title>
        <authorList>
            <person name="Buangrab K."/>
            <person name="Sutthacheep M."/>
            <person name="Yeemin T."/>
            <person name="Harunari E."/>
            <person name="Igarashi Y."/>
            <person name="Kanchanasin P."/>
            <person name="Tanasupawat S."/>
            <person name="Phongsopitanun W."/>
        </authorList>
    </citation>
    <scope>NUCLEOTIDE SEQUENCE [LARGE SCALE GENOMIC DNA]</scope>
    <source>
        <strain evidence="6 7">J2-2</strain>
    </source>
</reference>
<keyword evidence="2 4" id="KW-0238">DNA-binding</keyword>
<evidence type="ECO:0000256" key="4">
    <source>
        <dbReference type="PROSITE-ProRule" id="PRU00335"/>
    </source>
</evidence>
<keyword evidence="7" id="KW-1185">Reference proteome</keyword>
<dbReference type="InterPro" id="IPR036271">
    <property type="entry name" value="Tet_transcr_reg_TetR-rel_C_sf"/>
</dbReference>
<name>A0ABS5TB36_9ACTN</name>
<proteinExistence type="predicted"/>
<dbReference type="SUPFAM" id="SSF46689">
    <property type="entry name" value="Homeodomain-like"/>
    <property type="match status" value="1"/>
</dbReference>
<dbReference type="Proteomes" id="UP001197247">
    <property type="component" value="Unassembled WGS sequence"/>
</dbReference>
<sequence>MPAAAGGRRERHRREAIDEIKQLAMRQLAESGTTGISLNAIARQMGMSGPALYRYFAGRDALLTALIRDGYTDLAQTLTRTTEDGASLPPARRLHTMAAAFRDWALAEPQRYLLLFGTPVPGYRAPADTTETALHSLELIAAVVAELPTRTTRTARQEDTPLERAVVMWTRMHGVLSLELTGSLTYLDLDPARLFEREVEAAITM</sequence>
<dbReference type="InterPro" id="IPR050109">
    <property type="entry name" value="HTH-type_TetR-like_transc_reg"/>
</dbReference>
<dbReference type="EMBL" id="JAHBAY010000002">
    <property type="protein sequence ID" value="MBT0768290.1"/>
    <property type="molecule type" value="Genomic_DNA"/>
</dbReference>
<comment type="caution">
    <text evidence="6">The sequence shown here is derived from an EMBL/GenBank/DDBJ whole genome shotgun (WGS) entry which is preliminary data.</text>
</comment>
<dbReference type="InterPro" id="IPR001647">
    <property type="entry name" value="HTH_TetR"/>
</dbReference>
<dbReference type="RefSeq" id="WP_214154591.1">
    <property type="nucleotide sequence ID" value="NZ_JAHBAY010000002.1"/>
</dbReference>
<organism evidence="6 7">
    <name type="scientific">Kineosporia corallincola</name>
    <dbReference type="NCBI Taxonomy" id="2835133"/>
    <lineage>
        <taxon>Bacteria</taxon>
        <taxon>Bacillati</taxon>
        <taxon>Actinomycetota</taxon>
        <taxon>Actinomycetes</taxon>
        <taxon>Kineosporiales</taxon>
        <taxon>Kineosporiaceae</taxon>
        <taxon>Kineosporia</taxon>
    </lineage>
</organism>